<proteinExistence type="predicted"/>
<dbReference type="EMBL" id="CM039172">
    <property type="protein sequence ID" value="KAH9782476.1"/>
    <property type="molecule type" value="Genomic_DNA"/>
</dbReference>
<dbReference type="Proteomes" id="UP000829398">
    <property type="component" value="Chromosome 3"/>
</dbReference>
<comment type="caution">
    <text evidence="1">The sequence shown here is derived from an EMBL/GenBank/DDBJ whole genome shotgun (WGS) entry which is preliminary data.</text>
</comment>
<organism evidence="1 2">
    <name type="scientific">Citrus sinensis</name>
    <name type="common">Sweet orange</name>
    <name type="synonym">Citrus aurantium var. sinensis</name>
    <dbReference type="NCBI Taxonomy" id="2711"/>
    <lineage>
        <taxon>Eukaryota</taxon>
        <taxon>Viridiplantae</taxon>
        <taxon>Streptophyta</taxon>
        <taxon>Embryophyta</taxon>
        <taxon>Tracheophyta</taxon>
        <taxon>Spermatophyta</taxon>
        <taxon>Magnoliopsida</taxon>
        <taxon>eudicotyledons</taxon>
        <taxon>Gunneridae</taxon>
        <taxon>Pentapetalae</taxon>
        <taxon>rosids</taxon>
        <taxon>malvids</taxon>
        <taxon>Sapindales</taxon>
        <taxon>Rutaceae</taxon>
        <taxon>Aurantioideae</taxon>
        <taxon>Citrus</taxon>
    </lineage>
</organism>
<accession>A0ACB8M9Q0</accession>
<sequence>MQLTGFIDADWACDLDDRRSIGAYCIYLGNNLISWSSKKQSVINQQFGVTMLVPLSLQENPMYHSRTKHIEIDMHFIRNKVVAGELRIQYIPSEEQVADIMTKPLSFVKFNYLRSKLNVHLCPLSLRGAVKIAHYGERSNEKQRKEKLKLKRDAEDSRSTTISSDASSAKLVSYS</sequence>
<reference evidence="2" key="1">
    <citation type="journal article" date="2023" name="Hortic. Res.">
        <title>A chromosome-level phased genome enabling allele-level studies in sweet orange: a case study on citrus Huanglongbing tolerance.</title>
        <authorList>
            <person name="Wu B."/>
            <person name="Yu Q."/>
            <person name="Deng Z."/>
            <person name="Duan Y."/>
            <person name="Luo F."/>
            <person name="Gmitter F. Jr."/>
        </authorList>
    </citation>
    <scope>NUCLEOTIDE SEQUENCE [LARGE SCALE GENOMIC DNA]</scope>
    <source>
        <strain evidence="2">cv. Valencia</strain>
    </source>
</reference>
<evidence type="ECO:0000313" key="2">
    <source>
        <dbReference type="Proteomes" id="UP000829398"/>
    </source>
</evidence>
<evidence type="ECO:0000313" key="1">
    <source>
        <dbReference type="EMBL" id="KAH9782476.1"/>
    </source>
</evidence>
<name>A0ACB8M9Q0_CITSI</name>
<protein>
    <submittedName>
        <fullName evidence="1">Uncharacterized protein</fullName>
    </submittedName>
</protein>
<gene>
    <name evidence="1" type="ORF">KPL71_008908</name>
</gene>
<keyword evidence="2" id="KW-1185">Reference proteome</keyword>